<protein>
    <submittedName>
        <fullName evidence="2">Uncharacterized protein</fullName>
    </submittedName>
</protein>
<dbReference type="Proteomes" id="UP000269945">
    <property type="component" value="Unassembled WGS sequence"/>
</dbReference>
<reference evidence="2 3" key="1">
    <citation type="submission" date="2018-10" db="EMBL/GenBank/DDBJ databases">
        <authorList>
            <person name="Ekblom R."/>
            <person name="Jareborg N."/>
        </authorList>
    </citation>
    <scope>NUCLEOTIDE SEQUENCE [LARGE SCALE GENOMIC DNA]</scope>
    <source>
        <tissue evidence="2">Muscle</tissue>
    </source>
</reference>
<evidence type="ECO:0000256" key="1">
    <source>
        <dbReference type="SAM" id="MobiDB-lite"/>
    </source>
</evidence>
<feature type="region of interest" description="Disordered" evidence="1">
    <location>
        <begin position="1"/>
        <end position="27"/>
    </location>
</feature>
<sequence length="76" mass="8372">MLTTKLQRSKRDRWPNVRVGRGHSQGGSGFRWVFTLPDPGPPSHSVLLCWGWALQTPFPVSPAGWLGLGEEAMNGT</sequence>
<evidence type="ECO:0000313" key="2">
    <source>
        <dbReference type="EMBL" id="VCW97812.1"/>
    </source>
</evidence>
<keyword evidence="3" id="KW-1185">Reference proteome</keyword>
<name>A0A9X9Q2C4_GULGU</name>
<accession>A0A9X9Q2C4</accession>
<dbReference type="EMBL" id="CYRY02023145">
    <property type="protein sequence ID" value="VCW97812.1"/>
    <property type="molecule type" value="Genomic_DNA"/>
</dbReference>
<organism evidence="2 3">
    <name type="scientific">Gulo gulo</name>
    <name type="common">Wolverine</name>
    <name type="synonym">Gluton</name>
    <dbReference type="NCBI Taxonomy" id="48420"/>
    <lineage>
        <taxon>Eukaryota</taxon>
        <taxon>Metazoa</taxon>
        <taxon>Chordata</taxon>
        <taxon>Craniata</taxon>
        <taxon>Vertebrata</taxon>
        <taxon>Euteleostomi</taxon>
        <taxon>Mammalia</taxon>
        <taxon>Eutheria</taxon>
        <taxon>Laurasiatheria</taxon>
        <taxon>Carnivora</taxon>
        <taxon>Caniformia</taxon>
        <taxon>Musteloidea</taxon>
        <taxon>Mustelidae</taxon>
        <taxon>Guloninae</taxon>
        <taxon>Gulo</taxon>
    </lineage>
</organism>
<dbReference type="AlphaFoldDB" id="A0A9X9Q2C4"/>
<proteinExistence type="predicted"/>
<comment type="caution">
    <text evidence="2">The sequence shown here is derived from an EMBL/GenBank/DDBJ whole genome shotgun (WGS) entry which is preliminary data.</text>
</comment>
<evidence type="ECO:0000313" key="3">
    <source>
        <dbReference type="Proteomes" id="UP000269945"/>
    </source>
</evidence>
<gene>
    <name evidence="2" type="ORF">BN2614_LOCUS5</name>
</gene>